<gene>
    <name evidence="1" type="ordered locus">Vapar_6275</name>
</gene>
<dbReference type="STRING" id="543728.Vapar_6275"/>
<reference evidence="1" key="1">
    <citation type="submission" date="2009-06" db="EMBL/GenBank/DDBJ databases">
        <title>Complete sequence of chromosome 2 of Variovorax paradoxus S110.</title>
        <authorList>
            <consortium name="US DOE Joint Genome Institute"/>
            <person name="Lucas S."/>
            <person name="Copeland A."/>
            <person name="Lapidus A."/>
            <person name="Glavina del Rio T."/>
            <person name="Tice H."/>
            <person name="Bruce D."/>
            <person name="Goodwin L."/>
            <person name="Pitluck S."/>
            <person name="Chertkov O."/>
            <person name="Brettin T."/>
            <person name="Detter J.C."/>
            <person name="Han C."/>
            <person name="Larimer F."/>
            <person name="Land M."/>
            <person name="Hauser L."/>
            <person name="Kyrpides N."/>
            <person name="Ovchinnikova G."/>
            <person name="Orwin P."/>
            <person name="Leadbetter J.R."/>
            <person name="Spain J.C."/>
            <person name="Han J.I."/>
        </authorList>
    </citation>
    <scope>NUCLEOTIDE SEQUENCE</scope>
    <source>
        <strain evidence="1">S110</strain>
    </source>
</reference>
<organism evidence="1">
    <name type="scientific">Variovorax paradoxus (strain S110)</name>
    <dbReference type="NCBI Taxonomy" id="543728"/>
    <lineage>
        <taxon>Bacteria</taxon>
        <taxon>Pseudomonadati</taxon>
        <taxon>Pseudomonadota</taxon>
        <taxon>Betaproteobacteria</taxon>
        <taxon>Burkholderiales</taxon>
        <taxon>Comamonadaceae</taxon>
        <taxon>Variovorax</taxon>
    </lineage>
</organism>
<dbReference type="KEGG" id="vap:Vapar_6275"/>
<dbReference type="EMBL" id="CP001636">
    <property type="protein sequence ID" value="ACS22838.1"/>
    <property type="molecule type" value="Genomic_DNA"/>
</dbReference>
<dbReference type="HOGENOM" id="CLU_1266439_0_0_4"/>
<dbReference type="AlphaFoldDB" id="C5D1R8"/>
<protein>
    <submittedName>
        <fullName evidence="1">Uncharacterized protein</fullName>
    </submittedName>
</protein>
<proteinExistence type="predicted"/>
<name>C5D1R8_VARPS</name>
<evidence type="ECO:0000313" key="1">
    <source>
        <dbReference type="EMBL" id="ACS22838.1"/>
    </source>
</evidence>
<accession>C5D1R8</accession>
<sequence length="218" mass="24303">MFFSRKPTPPSSRLMQLHEYIDLLHGGTEDHAGSDAVKQSAVALAHGLRGPLQLKAWTAPPLAQVFARRSQAHDALLVHVPLDIRDCFLIAIFRNGAPTAQEHLLFDIGAEYQEPMLDCPEFGVAEPANEANIRHWIPLLQDSPSAFAIVERRGGTYMQVFADAEGFHLEHQLVTPGAHYRTAESVSAEEAVGMLVSYACEKYEWAYKPWERLELQGT</sequence>